<dbReference type="GO" id="GO:0004045">
    <property type="term" value="F:peptidyl-tRNA hydrolase activity"/>
    <property type="evidence" value="ECO:0007669"/>
    <property type="project" value="EnsemblFungi"/>
</dbReference>
<dbReference type="GO" id="GO:0005789">
    <property type="term" value="C:endoplasmic reticulum membrane"/>
    <property type="evidence" value="ECO:0007669"/>
    <property type="project" value="EnsemblFungi"/>
</dbReference>
<keyword evidence="8" id="KW-0040">ANK repeat</keyword>
<evidence type="ECO:0000313" key="14">
    <source>
        <dbReference type="Proteomes" id="UP000094336"/>
    </source>
</evidence>
<keyword evidence="4 10" id="KW-0540">Nuclease</keyword>
<dbReference type="Gene3D" id="1.25.40.20">
    <property type="entry name" value="Ankyrin repeat-containing domain"/>
    <property type="match status" value="1"/>
</dbReference>
<dbReference type="Proteomes" id="UP000094336">
    <property type="component" value="Unassembled WGS sequence"/>
</dbReference>
<organism evidence="13 14">
    <name type="scientific">Babjeviella inositovora NRRL Y-12698</name>
    <dbReference type="NCBI Taxonomy" id="984486"/>
    <lineage>
        <taxon>Eukaryota</taxon>
        <taxon>Fungi</taxon>
        <taxon>Dikarya</taxon>
        <taxon>Ascomycota</taxon>
        <taxon>Saccharomycotina</taxon>
        <taxon>Pichiomycetes</taxon>
        <taxon>Serinales incertae sedis</taxon>
        <taxon>Babjeviella</taxon>
    </lineage>
</organism>
<sequence>MSLPQFKYKTEDLCVYNLPTEILQSMSLMYFDFSTTEVETPQLTEDALSTSLAAMEVEANASLNTCTTCLVSFEGLDLTDKKEHYRTDLHRFNLKRKVNGLPPVQELEFAGLLETLEESISGSEGSDDDRLDAIMETSAAEEPAGPISFTNTKSPFVFFKSPLVQEKCFGVYKVCFLPQQMENPLESMLQWKQQPGKSALIMIGGGHFAGAIISHQRKSTKGNTATAQMSLVDQLVDVIAHKTFHRYTVRKKQGGSQSASDGSRGKASSAGSTIRRQMEVLLMTEVRELLQSWKSHLDQCDNIYVRSTGQYNRSVLIGYEGAVLKVLDPRVRNFPFTTKRATTSELRKAWVQLTTLALTDMPKSDAAAQERAKRQEAILAQSRQSKQKEMKELTPEEVHTVEICLLVKKSRVPPLVAYFRKHGLSLDFVLEPGLENVLTPTVLHYASAAGQPHVVQALLTTLKADPTVANVFGKTAWDVAAGDSRRAFQTARHVLGEDYADWSRAHVGAAKSREEFEQAAEAVQQEEKRLKAEAMAKAREVSEEEREREAREMKRKHMLGQGRSVGVLTQVQNMSDLSEEQKMKLMREQRARAAEARFKK</sequence>
<dbReference type="GO" id="GO:0004521">
    <property type="term" value="F:RNA endonuclease activity"/>
    <property type="evidence" value="ECO:0007669"/>
    <property type="project" value="EnsemblFungi"/>
</dbReference>
<feature type="region of interest" description="Disordered" evidence="11">
    <location>
        <begin position="249"/>
        <end position="272"/>
    </location>
</feature>
<dbReference type="PROSITE" id="PS52044">
    <property type="entry name" value="VLRF1"/>
    <property type="match status" value="1"/>
</dbReference>
<evidence type="ECO:0000256" key="6">
    <source>
        <dbReference type="ARBA" id="ARBA00022759"/>
    </source>
</evidence>
<dbReference type="Pfam" id="PF18826">
    <property type="entry name" value="bVLRF1"/>
    <property type="match status" value="1"/>
</dbReference>
<keyword evidence="3 10" id="KW-0963">Cytoplasm</keyword>
<reference evidence="14" key="1">
    <citation type="submission" date="2016-05" db="EMBL/GenBank/DDBJ databases">
        <title>Comparative genomics of biotechnologically important yeasts.</title>
        <authorList>
            <consortium name="DOE Joint Genome Institute"/>
            <person name="Riley R."/>
            <person name="Haridas S."/>
            <person name="Wolfe K.H."/>
            <person name="Lopes M.R."/>
            <person name="Hittinger C.T."/>
            <person name="Goker M."/>
            <person name="Salamov A."/>
            <person name="Wisecaver J."/>
            <person name="Long T.M."/>
            <person name="Aerts A.L."/>
            <person name="Barry K."/>
            <person name="Choi C."/>
            <person name="Clum A."/>
            <person name="Coughlan A.Y."/>
            <person name="Deshpande S."/>
            <person name="Douglass A.P."/>
            <person name="Hanson S.J."/>
            <person name="Klenk H.-P."/>
            <person name="Labutti K."/>
            <person name="Lapidus A."/>
            <person name="Lindquist E."/>
            <person name="Lipzen A."/>
            <person name="Meier-Kolthoff J.P."/>
            <person name="Ohm R.A."/>
            <person name="Otillar R.P."/>
            <person name="Pangilinan J."/>
            <person name="Peng Y."/>
            <person name="Rokas A."/>
            <person name="Rosa C.A."/>
            <person name="Scheuner C."/>
            <person name="Sibirny A.A."/>
            <person name="Slot J.C."/>
            <person name="Stielow J.B."/>
            <person name="Sun H."/>
            <person name="Kurtzman C.P."/>
            <person name="Blackwell M."/>
            <person name="Grigoriev I.V."/>
            <person name="Jeffries T.W."/>
        </authorList>
    </citation>
    <scope>NUCLEOTIDE SEQUENCE [LARGE SCALE GENOMIC DNA]</scope>
    <source>
        <strain evidence="14">NRRL Y-12698</strain>
    </source>
</reference>
<feature type="active site" evidence="10">
    <location>
        <position position="257"/>
    </location>
</feature>
<proteinExistence type="inferred from homology"/>
<keyword evidence="7 10" id="KW-0378">Hydrolase</keyword>
<dbReference type="PANTHER" id="PTHR16036">
    <property type="entry name" value="ANKYRIN REPEAT AND ZINC FINGER DOMAIN-CONTAINING PROTEIN 1"/>
    <property type="match status" value="1"/>
</dbReference>
<dbReference type="GO" id="GO:0071630">
    <property type="term" value="P:nuclear protein quality control by the ubiquitin-proteasome system"/>
    <property type="evidence" value="ECO:0007669"/>
    <property type="project" value="EnsemblFungi"/>
</dbReference>
<evidence type="ECO:0000313" key="13">
    <source>
        <dbReference type="EMBL" id="ODQ83201.1"/>
    </source>
</evidence>
<evidence type="ECO:0000256" key="10">
    <source>
        <dbReference type="PROSITE-ProRule" id="PRU01389"/>
    </source>
</evidence>
<evidence type="ECO:0000256" key="11">
    <source>
        <dbReference type="SAM" id="MobiDB-lite"/>
    </source>
</evidence>
<feature type="region of interest" description="Disordered" evidence="11">
    <location>
        <begin position="539"/>
        <end position="572"/>
    </location>
</feature>
<comment type="subcellular location">
    <subcellularLocation>
        <location evidence="1">Cytoplasm</location>
    </subcellularLocation>
</comment>
<dbReference type="GO" id="GO:0036266">
    <property type="term" value="C:Cdc48p-Npl4p-Vms1p AAA ATPase complex"/>
    <property type="evidence" value="ECO:0007669"/>
    <property type="project" value="EnsemblFungi"/>
</dbReference>
<dbReference type="GO" id="GO:0005829">
    <property type="term" value="C:cytosol"/>
    <property type="evidence" value="ECO:0007669"/>
    <property type="project" value="EnsemblFungi"/>
</dbReference>
<dbReference type="OrthoDB" id="429841at2759"/>
<dbReference type="EMBL" id="KV454426">
    <property type="protein sequence ID" value="ODQ83201.1"/>
    <property type="molecule type" value="Genomic_DNA"/>
</dbReference>
<dbReference type="InterPro" id="IPR041175">
    <property type="entry name" value="VLRF1/Vms1"/>
</dbReference>
<dbReference type="InterPro" id="IPR047139">
    <property type="entry name" value="ANKZ1/VMS1"/>
</dbReference>
<feature type="domain" description="VLRF1" evidence="12">
    <location>
        <begin position="194"/>
        <end position="356"/>
    </location>
</feature>
<accession>A0A1E3QZZ6</accession>
<evidence type="ECO:0000256" key="1">
    <source>
        <dbReference type="ARBA" id="ARBA00004496"/>
    </source>
</evidence>
<evidence type="ECO:0000256" key="4">
    <source>
        <dbReference type="ARBA" id="ARBA00022722"/>
    </source>
</evidence>
<dbReference type="AlphaFoldDB" id="A0A1E3QZZ6"/>
<protein>
    <recommendedName>
        <fullName evidence="12">VLRF1 domain-containing protein</fullName>
    </recommendedName>
</protein>
<feature type="compositionally biased region" description="Basic and acidic residues" evidence="11">
    <location>
        <begin position="539"/>
        <end position="552"/>
    </location>
</feature>
<comment type="similarity">
    <text evidence="2 10">Belongs to the ANKZF1/VMS1 family.</text>
</comment>
<evidence type="ECO:0000259" key="12">
    <source>
        <dbReference type="PROSITE" id="PS52044"/>
    </source>
</evidence>
<dbReference type="GO" id="GO:0072671">
    <property type="term" value="P:mitochondria-associated ubiquitin-dependent protein catabolic process"/>
    <property type="evidence" value="ECO:0007669"/>
    <property type="project" value="EnsemblFungi"/>
</dbReference>
<keyword evidence="6 10" id="KW-0255">Endonuclease</keyword>
<evidence type="ECO:0000256" key="8">
    <source>
        <dbReference type="ARBA" id="ARBA00023043"/>
    </source>
</evidence>
<dbReference type="InterPro" id="IPR036770">
    <property type="entry name" value="Ankyrin_rpt-contain_sf"/>
</dbReference>
<evidence type="ECO:0000256" key="7">
    <source>
        <dbReference type="ARBA" id="ARBA00022801"/>
    </source>
</evidence>
<dbReference type="RefSeq" id="XP_018988529.1">
    <property type="nucleotide sequence ID" value="XM_019127792.1"/>
</dbReference>
<name>A0A1E3QZZ6_9ASCO</name>
<keyword evidence="5" id="KW-0677">Repeat</keyword>
<gene>
    <name evidence="13" type="ORF">BABINDRAFT_159641</name>
</gene>
<dbReference type="SUPFAM" id="SSF48403">
    <property type="entry name" value="Ankyrin repeat"/>
    <property type="match status" value="1"/>
</dbReference>
<dbReference type="PANTHER" id="PTHR16036:SF2">
    <property type="entry name" value="TRNA ENDONUCLEASE ANKZF1"/>
    <property type="match status" value="1"/>
</dbReference>
<keyword evidence="14" id="KW-1185">Reference proteome</keyword>
<dbReference type="STRING" id="984486.A0A1E3QZZ6"/>
<dbReference type="GeneID" id="30145645"/>
<comment type="domain">
    <text evidence="10">The VLRF1 domain mediates binding to the 60S ribosomal subunit.</text>
</comment>
<keyword evidence="9" id="KW-0175">Coiled coil</keyword>
<evidence type="ECO:0000256" key="2">
    <source>
        <dbReference type="ARBA" id="ARBA00009262"/>
    </source>
</evidence>
<evidence type="ECO:0000256" key="3">
    <source>
        <dbReference type="ARBA" id="ARBA00022490"/>
    </source>
</evidence>
<dbReference type="GO" id="GO:0072344">
    <property type="term" value="P:rescue of stalled ribosome"/>
    <property type="evidence" value="ECO:0007669"/>
    <property type="project" value="EnsemblFungi"/>
</dbReference>
<dbReference type="GO" id="GO:0036503">
    <property type="term" value="P:ERAD pathway"/>
    <property type="evidence" value="ECO:0007669"/>
    <property type="project" value="EnsemblFungi"/>
</dbReference>
<evidence type="ECO:0000256" key="5">
    <source>
        <dbReference type="ARBA" id="ARBA00022737"/>
    </source>
</evidence>
<evidence type="ECO:0000256" key="9">
    <source>
        <dbReference type="ARBA" id="ARBA00023054"/>
    </source>
</evidence>